<keyword evidence="3" id="KW-1185">Reference proteome</keyword>
<dbReference type="RefSeq" id="WP_189971275.1">
    <property type="nucleotide sequence ID" value="NZ_BMVL01000008.1"/>
</dbReference>
<sequence length="135" mass="13738">MSGDANSTGTRLNGVDGVPAGPLAPGGGSVFGSTPAEKKAAANTIETELETNTKKAADGAKDNTSAAARSLDGWETASGLKKVTETWDQQAKMLMGRLSAEKASLRGASSLFMQNDVRTGDQLGAVGPKSKLEGL</sequence>
<organism evidence="2 3">
    <name type="scientific">Streptomyces avidinii</name>
    <dbReference type="NCBI Taxonomy" id="1895"/>
    <lineage>
        <taxon>Bacteria</taxon>
        <taxon>Bacillati</taxon>
        <taxon>Actinomycetota</taxon>
        <taxon>Actinomycetes</taxon>
        <taxon>Kitasatosporales</taxon>
        <taxon>Streptomycetaceae</taxon>
        <taxon>Streptomyces</taxon>
    </lineage>
</organism>
<feature type="region of interest" description="Disordered" evidence="1">
    <location>
        <begin position="112"/>
        <end position="135"/>
    </location>
</feature>
<evidence type="ECO:0000256" key="1">
    <source>
        <dbReference type="SAM" id="MobiDB-lite"/>
    </source>
</evidence>
<protein>
    <recommendedName>
        <fullName evidence="4">Type VII secretion system (Wss) protein ESAT-6</fullName>
    </recommendedName>
</protein>
<evidence type="ECO:0008006" key="4">
    <source>
        <dbReference type="Google" id="ProtNLM"/>
    </source>
</evidence>
<comment type="caution">
    <text evidence="2">The sequence shown here is derived from an EMBL/GenBank/DDBJ whole genome shotgun (WGS) entry which is preliminary data.</text>
</comment>
<dbReference type="Proteomes" id="UP001519310">
    <property type="component" value="Unassembled WGS sequence"/>
</dbReference>
<evidence type="ECO:0000313" key="2">
    <source>
        <dbReference type="EMBL" id="MBP2038243.1"/>
    </source>
</evidence>
<proteinExistence type="predicted"/>
<accession>A0ABS4L7Z9</accession>
<feature type="compositionally biased region" description="Polar residues" evidence="1">
    <location>
        <begin position="1"/>
        <end position="11"/>
    </location>
</feature>
<reference evidence="2 3" key="1">
    <citation type="submission" date="2021-03" db="EMBL/GenBank/DDBJ databases">
        <title>Genomic Encyclopedia of Type Strains, Phase IV (KMG-IV): sequencing the most valuable type-strain genomes for metagenomic binning, comparative biology and taxonomic classification.</title>
        <authorList>
            <person name="Goeker M."/>
        </authorList>
    </citation>
    <scope>NUCLEOTIDE SEQUENCE [LARGE SCALE GENOMIC DNA]</scope>
    <source>
        <strain evidence="2 3">DSM 40526</strain>
    </source>
</reference>
<feature type="compositionally biased region" description="Low complexity" evidence="1">
    <location>
        <begin position="14"/>
        <end position="23"/>
    </location>
</feature>
<gene>
    <name evidence="2" type="ORF">J2Z77_004050</name>
</gene>
<evidence type="ECO:0000313" key="3">
    <source>
        <dbReference type="Proteomes" id="UP001519310"/>
    </source>
</evidence>
<feature type="region of interest" description="Disordered" evidence="1">
    <location>
        <begin position="1"/>
        <end position="81"/>
    </location>
</feature>
<name>A0ABS4L7Z9_STRAV</name>
<feature type="compositionally biased region" description="Basic and acidic residues" evidence="1">
    <location>
        <begin position="51"/>
        <end position="61"/>
    </location>
</feature>
<dbReference type="EMBL" id="JAGGLQ010000007">
    <property type="protein sequence ID" value="MBP2038243.1"/>
    <property type="molecule type" value="Genomic_DNA"/>
</dbReference>